<feature type="compositionally biased region" description="Low complexity" evidence="1">
    <location>
        <begin position="206"/>
        <end position="220"/>
    </location>
</feature>
<sequence>MSPINSIFQNGGGGSDSSNYESAVQDIEQEKKMVAALKRLSLGHTMQYDPDLLPGSMDAIDPFGSNNGFYDEDLIPQHNMSNMKKVSSPTKLSHQTEEDTNLKDEVQVDDDSTEAILDSSQIWVPANMHPQVNPESFKSLIKSQVEEILERRLSKSSNISKKSSLSRQSSLADEHEKRERSESISPTKEFNIDDDFVLVSPRKSELSSTSSQSSSASPVKGSKRDSWNSNRFSNPSLRDLTNELEQLSRRAGMDKKDTVTLARTLSTAALGYTDVEKMAMDEMTGTTGSVAGSTSSSQDSNGGNSSFSSTLQLQQRLQQQFQESQIKAEREAEQRLISRQELPPVDIQSQDFALKRSRRTNYRKTPGSTSPNLKSKSQPQPTRKPSARDSQILFSYKRPSDSVSTTVTGHRASHNNTTDEAEIPYTGIDGPYPTSTRPMSFDRMGPKKSSSRHPEYHQDGRPRKTSQEYPDRREMKQGSPEYGEVHSRQHSQEQLPNRGQKSPEQHYPQQHKSRSSHHHHVSSRHNQQDQSEYNNGFDEKKIPSATNADFMNMAIPHGFPSSRRHHRQRSPGNTGKPLPDIQPHQNSPIDGQYPPSGHSQYHGPYQKSSSRHSHHQQIQQQSVPYPQQQHQFRLQHPAGQPPKSPTESSHQFPQRSPTQGGVSSFQKHHPGQSQQVQTPPASQHKNNHHPHPHHYQKRLHQPYRPIPLKSHQLNENLDLLRSEINEFKESLNRSESGSSKRIVSEAEREQQHRHHHHQRPEVNGYHRDQHRRQQQQVVVEPTEELVREEPREEASQPPTPTDISFDVSYQDLSIEDQLGLEKQALKELGRLQPEESEASEQIVFNGHLIDDDKNVDDSSFVFDINHDSLGDIAVVDHDADEDLDLSDEENENEDDDDDEMGHETLLELEIEGQQILDKEEEPDMNSNSKILENIQVANRPQLKQERKPSLHDPIVGVNVSEPLPLDLELDFDFEEEEETKKKTKSEDMSIRKDKLRKKESKVKIKLFNKDPNLEIIDSDNYKEKMNMKESKKHKDTTSSSSDQKTVKKSKSFGLLTNHHHSTPTSPENDSGEKKVKKKKSWGWLRERSASVSSVDMNNLPPLPETKKTPIRSVSSPEVTLYQQQAQAEPRLSLEEQSKENVISKLFKKKSPSSAAASIHSGEGRSSIESDAEHQDSKVVKKKASKSLFKKRSKVRLVKEHHSAKKEQAVFQHGNRDSSEEKSRHQSSVEDKENLEAELKRMKEQQYREQQAYEKKKLQQHALVAQDKQDEPDKASSSPEAQVTIEIQDLQPESESTPKKSRLFSKKNKSSDDHHDEKNKQEQQSKEQTTDAGGDNNNNNKQERSEEQEKLDIQEKLRKSIKRTSKANQPIEFTDSAFGFPLPPPSNSTLVMLDYRFPVHVERAIYRLSHLKLANPKRSLREQVLLSNFMYAYLNLVDHTLHLEQQMGTDDSKTADDIEGDDDRDGDDEEDEDVKDSVFGENNMILDDDIEPDNDAMDLEMVEFGNNAHANAARIEV</sequence>
<name>A0A8J5QNI5_9ASCO</name>
<dbReference type="GO" id="GO:0010971">
    <property type="term" value="P:positive regulation of G2/M transition of mitotic cell cycle"/>
    <property type="evidence" value="ECO:0007669"/>
    <property type="project" value="TreeGrafter"/>
</dbReference>
<feature type="region of interest" description="Disordered" evidence="1">
    <location>
        <begin position="974"/>
        <end position="995"/>
    </location>
</feature>
<feature type="compositionally biased region" description="Acidic residues" evidence="1">
    <location>
        <begin position="1456"/>
        <end position="1473"/>
    </location>
</feature>
<feature type="compositionally biased region" description="Basic and acidic residues" evidence="1">
    <location>
        <begin position="1196"/>
        <end position="1256"/>
    </location>
</feature>
<feature type="compositionally biased region" description="Polar residues" evidence="1">
    <location>
        <begin position="366"/>
        <end position="393"/>
    </location>
</feature>
<feature type="compositionally biased region" description="Polar residues" evidence="1">
    <location>
        <begin position="227"/>
        <end position="236"/>
    </location>
</feature>
<feature type="compositionally biased region" description="Basic residues" evidence="1">
    <location>
        <begin position="685"/>
        <end position="698"/>
    </location>
</feature>
<evidence type="ECO:0000313" key="3">
    <source>
        <dbReference type="EMBL" id="KAG7666297.1"/>
    </source>
</evidence>
<accession>A0A8J5QNI5</accession>
<feature type="domain" description="Protein Zds1 C-terminal" evidence="2">
    <location>
        <begin position="1385"/>
        <end position="1437"/>
    </location>
</feature>
<feature type="compositionally biased region" description="Polar residues" evidence="1">
    <location>
        <begin position="1111"/>
        <end position="1126"/>
    </location>
</feature>
<organism evidence="3 4">
    <name type="scientific">[Candida] subhashii</name>
    <dbReference type="NCBI Taxonomy" id="561895"/>
    <lineage>
        <taxon>Eukaryota</taxon>
        <taxon>Fungi</taxon>
        <taxon>Dikarya</taxon>
        <taxon>Ascomycota</taxon>
        <taxon>Saccharomycotina</taxon>
        <taxon>Pichiomycetes</taxon>
        <taxon>Debaryomycetaceae</taxon>
        <taxon>Spathaspora</taxon>
    </lineage>
</organism>
<feature type="compositionally biased region" description="Low complexity" evidence="1">
    <location>
        <begin position="156"/>
        <end position="171"/>
    </location>
</feature>
<feature type="compositionally biased region" description="Basic and acidic residues" evidence="1">
    <location>
        <begin position="1161"/>
        <end position="1178"/>
    </location>
</feature>
<dbReference type="SMART" id="SM01327">
    <property type="entry name" value="Zds_C"/>
    <property type="match status" value="1"/>
</dbReference>
<feature type="compositionally biased region" description="Polar residues" evidence="1">
    <location>
        <begin position="401"/>
        <end position="418"/>
    </location>
</feature>
<feature type="region of interest" description="Disordered" evidence="1">
    <location>
        <begin position="285"/>
        <end position="313"/>
    </location>
</feature>
<feature type="compositionally biased region" description="Low complexity" evidence="1">
    <location>
        <begin position="616"/>
        <end position="631"/>
    </location>
</feature>
<feature type="compositionally biased region" description="Basic and acidic residues" evidence="1">
    <location>
        <begin position="1340"/>
        <end position="1351"/>
    </location>
</feature>
<evidence type="ECO:0000259" key="2">
    <source>
        <dbReference type="SMART" id="SM01327"/>
    </source>
</evidence>
<feature type="region of interest" description="Disordered" evidence="1">
    <location>
        <begin position="1"/>
        <end position="24"/>
    </location>
</feature>
<feature type="region of interest" description="Disordered" evidence="1">
    <location>
        <begin position="156"/>
        <end position="187"/>
    </location>
</feature>
<dbReference type="GO" id="GO:0030010">
    <property type="term" value="P:establishment of cell polarity"/>
    <property type="evidence" value="ECO:0007669"/>
    <property type="project" value="TreeGrafter"/>
</dbReference>
<evidence type="ECO:0000256" key="1">
    <source>
        <dbReference type="SAM" id="MobiDB-lite"/>
    </source>
</evidence>
<dbReference type="OrthoDB" id="5589766at2759"/>
<feature type="compositionally biased region" description="Basic residues" evidence="1">
    <location>
        <begin position="1179"/>
        <end position="1195"/>
    </location>
</feature>
<dbReference type="GeneID" id="73466969"/>
<dbReference type="PANTHER" id="PTHR28089">
    <property type="entry name" value="PROTEIN ZDS1-RELATED"/>
    <property type="match status" value="1"/>
</dbReference>
<feature type="region of interest" description="Disordered" evidence="1">
    <location>
        <begin position="1446"/>
        <end position="1491"/>
    </location>
</feature>
<comment type="caution">
    <text evidence="3">The sequence shown here is derived from an EMBL/GenBank/DDBJ whole genome shotgun (WGS) entry which is preliminary data.</text>
</comment>
<feature type="compositionally biased region" description="Basic residues" evidence="1">
    <location>
        <begin position="1298"/>
        <end position="1307"/>
    </location>
</feature>
<feature type="compositionally biased region" description="Polar residues" evidence="1">
    <location>
        <begin position="492"/>
        <end position="508"/>
    </location>
</feature>
<feature type="region of interest" description="Disordered" evidence="1">
    <location>
        <begin position="203"/>
        <end position="239"/>
    </location>
</feature>
<evidence type="ECO:0000313" key="4">
    <source>
        <dbReference type="Proteomes" id="UP000694255"/>
    </source>
</evidence>
<feature type="compositionally biased region" description="Basic residues" evidence="1">
    <location>
        <begin position="509"/>
        <end position="523"/>
    </location>
</feature>
<feature type="compositionally biased region" description="Basic and acidic residues" evidence="1">
    <location>
        <begin position="94"/>
        <end position="106"/>
    </location>
</feature>
<dbReference type="Pfam" id="PF08632">
    <property type="entry name" value="Zds_C"/>
    <property type="match status" value="1"/>
</dbReference>
<feature type="compositionally biased region" description="Basic and acidic residues" evidence="1">
    <location>
        <begin position="172"/>
        <end position="182"/>
    </location>
</feature>
<feature type="compositionally biased region" description="Basic and acidic residues" evidence="1">
    <location>
        <begin position="452"/>
        <end position="476"/>
    </location>
</feature>
<keyword evidence="4" id="KW-1185">Reference proteome</keyword>
<feature type="compositionally biased region" description="Polar residues" evidence="1">
    <location>
        <begin position="645"/>
        <end position="683"/>
    </location>
</feature>
<dbReference type="InterPro" id="IPR040206">
    <property type="entry name" value="Zds1/2"/>
</dbReference>
<feature type="compositionally biased region" description="Basic and acidic residues" evidence="1">
    <location>
        <begin position="978"/>
        <end position="992"/>
    </location>
</feature>
<dbReference type="EMBL" id="JAGSYN010000022">
    <property type="protein sequence ID" value="KAG7666297.1"/>
    <property type="molecule type" value="Genomic_DNA"/>
</dbReference>
<feature type="region of interest" description="Disordered" evidence="1">
    <location>
        <begin position="83"/>
        <end position="110"/>
    </location>
</feature>
<dbReference type="GO" id="GO:0005737">
    <property type="term" value="C:cytoplasm"/>
    <property type="evidence" value="ECO:0007669"/>
    <property type="project" value="TreeGrafter"/>
</dbReference>
<feature type="compositionally biased region" description="Basic and acidic residues" evidence="1">
    <location>
        <begin position="1308"/>
        <end position="1328"/>
    </location>
</feature>
<protein>
    <submittedName>
        <fullName evidence="3">ZDS1</fullName>
    </submittedName>
</protein>
<dbReference type="InterPro" id="IPR013941">
    <property type="entry name" value="ZDS1_C"/>
</dbReference>
<feature type="region of interest" description="Disordered" evidence="1">
    <location>
        <begin position="729"/>
        <end position="803"/>
    </location>
</feature>
<feature type="region of interest" description="Disordered" evidence="1">
    <location>
        <begin position="1015"/>
        <end position="1351"/>
    </location>
</feature>
<feature type="compositionally biased region" description="Basic and acidic residues" evidence="1">
    <location>
        <begin position="784"/>
        <end position="794"/>
    </location>
</feature>
<feature type="region of interest" description="Disordered" evidence="1">
    <location>
        <begin position="335"/>
        <end position="698"/>
    </location>
</feature>
<dbReference type="RefSeq" id="XP_049266525.1">
    <property type="nucleotide sequence ID" value="XM_049405299.1"/>
</dbReference>
<feature type="compositionally biased region" description="Polar residues" evidence="1">
    <location>
        <begin position="83"/>
        <end position="93"/>
    </location>
</feature>
<feature type="compositionally biased region" description="Low complexity" evidence="1">
    <location>
        <begin position="1151"/>
        <end position="1160"/>
    </location>
</feature>
<proteinExistence type="predicted"/>
<gene>
    <name evidence="3" type="ORF">J8A68_000168</name>
</gene>
<feature type="compositionally biased region" description="Basic and acidic residues" evidence="1">
    <location>
        <begin position="1019"/>
        <end position="1029"/>
    </location>
</feature>
<dbReference type="Proteomes" id="UP000694255">
    <property type="component" value="Unassembled WGS sequence"/>
</dbReference>
<reference evidence="3 4" key="1">
    <citation type="journal article" date="2021" name="DNA Res.">
        <title>Genome analysis of Candida subhashii reveals its hybrid nature and dual mitochondrial genome conformations.</title>
        <authorList>
            <person name="Mixao V."/>
            <person name="Hegedusova E."/>
            <person name="Saus E."/>
            <person name="Pryszcz L.P."/>
            <person name="Cillingova A."/>
            <person name="Nosek J."/>
            <person name="Gabaldon T."/>
        </authorList>
    </citation>
    <scope>NUCLEOTIDE SEQUENCE [LARGE SCALE GENOMIC DNA]</scope>
    <source>
        <strain evidence="3 4">CBS 10753</strain>
    </source>
</reference>
<dbReference type="PANTHER" id="PTHR28089:SF1">
    <property type="entry name" value="PROTEIN ZDS1-RELATED"/>
    <property type="match status" value="1"/>
</dbReference>